<dbReference type="RefSeq" id="WP_306887652.1">
    <property type="nucleotide sequence ID" value="NZ_JAUSUL010000008.1"/>
</dbReference>
<comment type="caution">
    <text evidence="1">The sequence shown here is derived from an EMBL/GenBank/DDBJ whole genome shotgun (WGS) entry which is preliminary data.</text>
</comment>
<dbReference type="Proteomes" id="UP001229244">
    <property type="component" value="Unassembled WGS sequence"/>
</dbReference>
<dbReference type="InterPro" id="IPR057378">
    <property type="entry name" value="Pre_tape_measure"/>
</dbReference>
<keyword evidence="2" id="KW-1185">Reference proteome</keyword>
<reference evidence="1" key="1">
    <citation type="submission" date="2023-07" db="EMBL/GenBank/DDBJ databases">
        <title>Genomic Encyclopedia of Type Strains, Phase IV (KMG-IV): sequencing the most valuable type-strain genomes for metagenomic binning, comparative biology and taxonomic classification.</title>
        <authorList>
            <person name="Goeker M."/>
        </authorList>
    </citation>
    <scope>NUCLEOTIDE SEQUENCE</scope>
    <source>
        <strain evidence="1">DSM 21202</strain>
    </source>
</reference>
<sequence>MGLKDLRLPTETVQFAGGEFAVRGLSFVDISALARDFGPELNALYRHFENLVEGGGEGVSDEGMTIEGGLMEVGARALGTAPKLVSMIIAMSCEETAALEPEDLKVVGQLPVAIQLDALDKIGRLTFEMEGGSKKVLEIVVNLLRGAQGLFGEMRTSKAGSLASAAE</sequence>
<evidence type="ECO:0008006" key="3">
    <source>
        <dbReference type="Google" id="ProtNLM"/>
    </source>
</evidence>
<dbReference type="EMBL" id="JAUSUL010000008">
    <property type="protein sequence ID" value="MDQ0317724.1"/>
    <property type="molecule type" value="Genomic_DNA"/>
</dbReference>
<name>A0AAE3VS24_9HYPH</name>
<dbReference type="AlphaFoldDB" id="A0AAE3VS24"/>
<dbReference type="Pfam" id="PF23789">
    <property type="entry name" value="Pre_tape_measure"/>
    <property type="match status" value="1"/>
</dbReference>
<evidence type="ECO:0000313" key="2">
    <source>
        <dbReference type="Proteomes" id="UP001229244"/>
    </source>
</evidence>
<protein>
    <recommendedName>
        <fullName evidence="3">Tail protein</fullName>
    </recommendedName>
</protein>
<accession>A0AAE3VS24</accession>
<organism evidence="1 2">
    <name type="scientific">Amorphus orientalis</name>
    <dbReference type="NCBI Taxonomy" id="649198"/>
    <lineage>
        <taxon>Bacteria</taxon>
        <taxon>Pseudomonadati</taxon>
        <taxon>Pseudomonadota</taxon>
        <taxon>Alphaproteobacteria</taxon>
        <taxon>Hyphomicrobiales</taxon>
        <taxon>Amorphaceae</taxon>
        <taxon>Amorphus</taxon>
    </lineage>
</organism>
<proteinExistence type="predicted"/>
<gene>
    <name evidence="1" type="ORF">J2S73_004211</name>
</gene>
<evidence type="ECO:0000313" key="1">
    <source>
        <dbReference type="EMBL" id="MDQ0317724.1"/>
    </source>
</evidence>